<dbReference type="InterPro" id="IPR001683">
    <property type="entry name" value="PX_dom"/>
</dbReference>
<dbReference type="AlphaFoldDB" id="A0A2X0P315"/>
<dbReference type="GO" id="GO:0061709">
    <property type="term" value="P:reticulophagy"/>
    <property type="evidence" value="ECO:0007669"/>
    <property type="project" value="TreeGrafter"/>
</dbReference>
<dbReference type="GO" id="GO:0032456">
    <property type="term" value="P:endocytic recycling"/>
    <property type="evidence" value="ECO:0007669"/>
    <property type="project" value="TreeGrafter"/>
</dbReference>
<dbReference type="GO" id="GO:0000407">
    <property type="term" value="C:phagophore assembly site"/>
    <property type="evidence" value="ECO:0007669"/>
    <property type="project" value="TreeGrafter"/>
</dbReference>
<comment type="similarity">
    <text evidence="3">Belongs to the sorting nexin family.</text>
</comment>
<dbReference type="GO" id="GO:0035091">
    <property type="term" value="F:phosphatidylinositol binding"/>
    <property type="evidence" value="ECO:0007669"/>
    <property type="project" value="InterPro"/>
</dbReference>
<name>A0A2X0P315_9BASI</name>
<dbReference type="GO" id="GO:0015031">
    <property type="term" value="P:protein transport"/>
    <property type="evidence" value="ECO:0007669"/>
    <property type="project" value="TreeGrafter"/>
</dbReference>
<evidence type="ECO:0000256" key="9">
    <source>
        <dbReference type="ARBA" id="ARBA00023136"/>
    </source>
</evidence>
<evidence type="ECO:0000256" key="4">
    <source>
        <dbReference type="ARBA" id="ARBA00022448"/>
    </source>
</evidence>
<evidence type="ECO:0000256" key="8">
    <source>
        <dbReference type="ARBA" id="ARBA00023121"/>
    </source>
</evidence>
<dbReference type="SUPFAM" id="SSF64268">
    <property type="entry name" value="PX domain"/>
    <property type="match status" value="1"/>
</dbReference>
<keyword evidence="6" id="KW-0967">Endosome</keyword>
<keyword evidence="7" id="KW-0072">Autophagy</keyword>
<dbReference type="Gene3D" id="3.30.1520.10">
    <property type="entry name" value="Phox-like domain"/>
    <property type="match status" value="1"/>
</dbReference>
<dbReference type="InterPro" id="IPR027267">
    <property type="entry name" value="AH/BAR_dom_sf"/>
</dbReference>
<organism evidence="14 15">
    <name type="scientific">Microbotryum silenes-dioicae</name>
    <dbReference type="NCBI Taxonomy" id="796604"/>
    <lineage>
        <taxon>Eukaryota</taxon>
        <taxon>Fungi</taxon>
        <taxon>Dikarya</taxon>
        <taxon>Basidiomycota</taxon>
        <taxon>Pucciniomycotina</taxon>
        <taxon>Microbotryomycetes</taxon>
        <taxon>Microbotryales</taxon>
        <taxon>Microbotryaceae</taxon>
        <taxon>Microbotryum</taxon>
    </lineage>
</organism>
<dbReference type="PANTHER" id="PTHR45949">
    <property type="entry name" value="SORTING NEXIN-4"/>
    <property type="match status" value="1"/>
</dbReference>
<keyword evidence="4" id="KW-0813">Transport</keyword>
<evidence type="ECO:0000259" key="13">
    <source>
        <dbReference type="PROSITE" id="PS50195"/>
    </source>
</evidence>
<dbReference type="STRING" id="796604.A0A2X0P315"/>
<feature type="compositionally biased region" description="Low complexity" evidence="12">
    <location>
        <begin position="117"/>
        <end position="130"/>
    </location>
</feature>
<dbReference type="InterPro" id="IPR036871">
    <property type="entry name" value="PX_dom_sf"/>
</dbReference>
<comment type="subcellular location">
    <subcellularLocation>
        <location evidence="2">Cytoplasm</location>
    </subcellularLocation>
    <subcellularLocation>
        <location evidence="1">Endosome membrane</location>
        <topology evidence="1">Peripheral membrane protein</topology>
    </subcellularLocation>
</comment>
<dbReference type="FunFam" id="1.20.1270.60:FF:000042">
    <property type="entry name" value="Vacuolar targeting protein Atg24"/>
    <property type="match status" value="1"/>
</dbReference>
<keyword evidence="9" id="KW-0472">Membrane</keyword>
<dbReference type="SMART" id="SM00312">
    <property type="entry name" value="PX"/>
    <property type="match status" value="1"/>
</dbReference>
<evidence type="ECO:0000256" key="12">
    <source>
        <dbReference type="SAM" id="MobiDB-lite"/>
    </source>
</evidence>
<evidence type="ECO:0000313" key="15">
    <source>
        <dbReference type="Proteomes" id="UP000249464"/>
    </source>
</evidence>
<dbReference type="CDD" id="cd06863">
    <property type="entry name" value="PX_Atg24p"/>
    <property type="match status" value="1"/>
</dbReference>
<evidence type="ECO:0000256" key="6">
    <source>
        <dbReference type="ARBA" id="ARBA00022753"/>
    </source>
</evidence>
<evidence type="ECO:0000313" key="14">
    <source>
        <dbReference type="EMBL" id="SGY37934.1"/>
    </source>
</evidence>
<dbReference type="Proteomes" id="UP000249464">
    <property type="component" value="Unassembled WGS sequence"/>
</dbReference>
<dbReference type="GO" id="GO:0000422">
    <property type="term" value="P:autophagy of mitochondrion"/>
    <property type="evidence" value="ECO:0007669"/>
    <property type="project" value="TreeGrafter"/>
</dbReference>
<protein>
    <recommendedName>
        <fullName evidence="10">Sorting nexin-4</fullName>
    </recommendedName>
    <alternativeName>
        <fullName evidence="11">Autophagy-related protein 24</fullName>
    </alternativeName>
</protein>
<evidence type="ECO:0000256" key="10">
    <source>
        <dbReference type="ARBA" id="ARBA00040748"/>
    </source>
</evidence>
<evidence type="ECO:0000256" key="5">
    <source>
        <dbReference type="ARBA" id="ARBA00022490"/>
    </source>
</evidence>
<keyword evidence="8" id="KW-0446">Lipid-binding</keyword>
<dbReference type="PROSITE" id="PS50195">
    <property type="entry name" value="PX"/>
    <property type="match status" value="1"/>
</dbReference>
<proteinExistence type="inferred from homology"/>
<dbReference type="Gene3D" id="1.20.1270.60">
    <property type="entry name" value="Arfaptin homology (AH) domain/BAR domain"/>
    <property type="match status" value="1"/>
</dbReference>
<feature type="domain" description="PX" evidence="13">
    <location>
        <begin position="151"/>
        <end position="273"/>
    </location>
</feature>
<dbReference type="PANTHER" id="PTHR45949:SF2">
    <property type="entry name" value="SORTING NEXIN-4"/>
    <property type="match status" value="1"/>
</dbReference>
<evidence type="ECO:0000256" key="1">
    <source>
        <dbReference type="ARBA" id="ARBA00004481"/>
    </source>
</evidence>
<feature type="region of interest" description="Disordered" evidence="12">
    <location>
        <begin position="30"/>
        <end position="133"/>
    </location>
</feature>
<dbReference type="GO" id="GO:0034727">
    <property type="term" value="P:piecemeal microautophagy of the nucleus"/>
    <property type="evidence" value="ECO:0007669"/>
    <property type="project" value="TreeGrafter"/>
</dbReference>
<evidence type="ECO:0000256" key="2">
    <source>
        <dbReference type="ARBA" id="ARBA00004496"/>
    </source>
</evidence>
<reference evidence="14 15" key="1">
    <citation type="submission" date="2016-11" db="EMBL/GenBank/DDBJ databases">
        <authorList>
            <person name="Jaros S."/>
            <person name="Januszkiewicz K."/>
            <person name="Wedrychowicz H."/>
        </authorList>
    </citation>
    <scope>NUCLEOTIDE SEQUENCE [LARGE SCALE GENOMIC DNA]</scope>
</reference>
<sequence length="546" mass="60928">MGQTLPDSATGSAEARSALGSFTRFHSPYIDLAHHSSPAPQAARDRPPPSCTPPDTNTSEDRSFRCTASDRPSQHRHRPMQADDDFGSVAWDRGTTTTTSASTQDALPNSHQHDGQSTEPSSSSYHSPDSVIAQSTQHEQHVAATTSSHVVHSCCVSEGKVELKDTKEAFVSYLVSAKTELPSFTSKSPSARRRYTDFVFMRDLLTKDYPAAIVPPLPEKHRMEYVVGDRFSPEFIERRRVDLQRFVERLSRHPKLSQTDTFRAFLESSEWNVFKHKQLARHSTDAEPLGGLLDTVSDTLLNAFVKVKKPDERFIEMRHQIEQFGEGLVSIERLSARNRTRLNDLTGDYEDLAMGVQGLGYLESGMTDVLMRFERALVDFGTSVREYGEKSSEPFLEHVHSLLAYSSSFKGVLKLRDQKQLDFEELSQYLSNVVSERDRLAGGFGYGMGIGSYLKDKVDSLRGAADDTTREAKLAKLDTKVKALQEAVLNSQDTSQAFNEEVIREAAIFRSIKRAEMKELLGAFADGQIAMCKATASAWDKTIPQV</sequence>
<keyword evidence="15" id="KW-1185">Reference proteome</keyword>
<gene>
    <name evidence="14" type="primary">BQ5605_C003g01921</name>
    <name evidence="14" type="ORF">BQ5605_C003G01921</name>
</gene>
<evidence type="ECO:0000256" key="3">
    <source>
        <dbReference type="ARBA" id="ARBA00010883"/>
    </source>
</evidence>
<accession>A0A2X0P315</accession>
<evidence type="ECO:0000256" key="11">
    <source>
        <dbReference type="ARBA" id="ARBA00041273"/>
    </source>
</evidence>
<keyword evidence="5" id="KW-0963">Cytoplasm</keyword>
<dbReference type="Pfam" id="PF00787">
    <property type="entry name" value="PX"/>
    <property type="match status" value="1"/>
</dbReference>
<dbReference type="GO" id="GO:0010008">
    <property type="term" value="C:endosome membrane"/>
    <property type="evidence" value="ECO:0007669"/>
    <property type="project" value="UniProtKB-SubCell"/>
</dbReference>
<dbReference type="GO" id="GO:0005769">
    <property type="term" value="C:early endosome"/>
    <property type="evidence" value="ECO:0007669"/>
    <property type="project" value="TreeGrafter"/>
</dbReference>
<dbReference type="EMBL" id="FQNC01000042">
    <property type="protein sequence ID" value="SGY37934.1"/>
    <property type="molecule type" value="Genomic_DNA"/>
</dbReference>
<evidence type="ECO:0000256" key="7">
    <source>
        <dbReference type="ARBA" id="ARBA00023006"/>
    </source>
</evidence>